<name>A0A2P4YHD5_9STRA</name>
<keyword evidence="3" id="KW-1185">Reference proteome</keyword>
<feature type="region of interest" description="Disordered" evidence="1">
    <location>
        <begin position="406"/>
        <end position="446"/>
    </location>
</feature>
<dbReference type="EMBL" id="NCKW01002829">
    <property type="protein sequence ID" value="POM77217.1"/>
    <property type="molecule type" value="Genomic_DNA"/>
</dbReference>
<dbReference type="OrthoDB" id="72784at2759"/>
<evidence type="ECO:0000313" key="2">
    <source>
        <dbReference type="EMBL" id="POM77217.1"/>
    </source>
</evidence>
<comment type="caution">
    <text evidence="2">The sequence shown here is derived from an EMBL/GenBank/DDBJ whole genome shotgun (WGS) entry which is preliminary data.</text>
</comment>
<accession>A0A2P4YHD5</accession>
<reference evidence="2 3" key="1">
    <citation type="journal article" date="2017" name="Genome Biol. Evol.">
        <title>Phytophthora megakarya and P. palmivora, closely related causal agents of cacao black pod rot, underwent increases in genome sizes and gene numbers by different mechanisms.</title>
        <authorList>
            <person name="Ali S.S."/>
            <person name="Shao J."/>
            <person name="Lary D.J."/>
            <person name="Kronmiller B."/>
            <person name="Shen D."/>
            <person name="Strem M.D."/>
            <person name="Amoako-Attah I."/>
            <person name="Akrofi A.Y."/>
            <person name="Begoude B.A."/>
            <person name="Ten Hoopen G.M."/>
            <person name="Coulibaly K."/>
            <person name="Kebe B.I."/>
            <person name="Melnick R.L."/>
            <person name="Guiltinan M.J."/>
            <person name="Tyler B.M."/>
            <person name="Meinhardt L.W."/>
            <person name="Bailey B.A."/>
        </authorList>
    </citation>
    <scope>NUCLEOTIDE SEQUENCE [LARGE SCALE GENOMIC DNA]</scope>
    <source>
        <strain evidence="3">sbr112.9</strain>
    </source>
</reference>
<feature type="non-terminal residue" evidence="2">
    <location>
        <position position="600"/>
    </location>
</feature>
<dbReference type="AlphaFoldDB" id="A0A2P4YHD5"/>
<protein>
    <submittedName>
        <fullName evidence="2">Uncharacterized protein</fullName>
    </submittedName>
</protein>
<proteinExistence type="predicted"/>
<sequence>MNFRSSPLENDFLKMRKISDEYAYILQRRALISSNQTSQILFGSVSIPKPSLLQNPHIVSESDMEVVTVEAGDKVTGFKSLSSHNIQSGGKMRKTLKQHSYRSSPAAHCELVPSISFLGKQSQLLASSAVSPDGVVRFELSDLPFFSNEIGSFEVCTIAFDSVSGCVCTQELTMTLPGGNNMVVLPKRDIRLSVDEALAPFEHFHQVDSHSNIHPGEVKTLPRSFSSKYALYENLKSAINLWPTLTSGREVSELASKLKQWSNLTLHEKHRFYYTNACDDFHFYLSRKDPDFFSQFCKPLIEAKISKTLVDYYLLGDEDKLRRFYLGPAVFQCLSCVEKLLVAEKMTDMEVKTRICRAVIHEIESTYVSDCSTTLARIFNTVLSQAPTEVVNETLVMDSDDDFGVRSIDSSENEDEDDAENDSDDGSDEEGKKKQKKLKHDTPYIPPGKVRKVQEKRFFTDQHPNISGRNMFWKEYAEHIVRSQTRSARFISPYFPEALMSITEGLFALAVLDLEIETKPAQVQLSSSAGTHVTLSSVDNAILYHRNIGPAECAPTNNNVLILKQRIQDENEETGTELLVNKVYTTVVTLSNIGSEHLTN</sequence>
<evidence type="ECO:0000256" key="1">
    <source>
        <dbReference type="SAM" id="MobiDB-lite"/>
    </source>
</evidence>
<dbReference type="Proteomes" id="UP000237271">
    <property type="component" value="Unassembled WGS sequence"/>
</dbReference>
<gene>
    <name evidence="2" type="ORF">PHPALM_5431</name>
</gene>
<organism evidence="2 3">
    <name type="scientific">Phytophthora palmivora</name>
    <dbReference type="NCBI Taxonomy" id="4796"/>
    <lineage>
        <taxon>Eukaryota</taxon>
        <taxon>Sar</taxon>
        <taxon>Stramenopiles</taxon>
        <taxon>Oomycota</taxon>
        <taxon>Peronosporomycetes</taxon>
        <taxon>Peronosporales</taxon>
        <taxon>Peronosporaceae</taxon>
        <taxon>Phytophthora</taxon>
    </lineage>
</organism>
<feature type="compositionally biased region" description="Acidic residues" evidence="1">
    <location>
        <begin position="411"/>
        <end position="428"/>
    </location>
</feature>
<evidence type="ECO:0000313" key="3">
    <source>
        <dbReference type="Proteomes" id="UP000237271"/>
    </source>
</evidence>